<accession>A0A1C3RHG6</accession>
<evidence type="ECO:0000313" key="2">
    <source>
        <dbReference type="Proteomes" id="UP000231658"/>
    </source>
</evidence>
<dbReference type="Proteomes" id="UP000231658">
    <property type="component" value="Unassembled WGS sequence"/>
</dbReference>
<keyword evidence="2" id="KW-1185">Reference proteome</keyword>
<dbReference type="AlphaFoldDB" id="A0A1C3RHG6"/>
<dbReference type="EMBL" id="FLYE01000023">
    <property type="protein sequence ID" value="SCA56727.1"/>
    <property type="molecule type" value="Genomic_DNA"/>
</dbReference>
<sequence>MPYLLPTKSTLRGASQQRFRWWIWQFPVKYPVTCLLMLNRQIRKDLKQGIENLRSDAELLKCLLSTAKLWKANRTPIAAIDMMIEAIEISIEDACDQS</sequence>
<reference evidence="1 2" key="1">
    <citation type="submission" date="2016-07" db="EMBL/GenBank/DDBJ databases">
        <authorList>
            <person name="Lefevre C.T."/>
        </authorList>
    </citation>
    <scope>NUCLEOTIDE SEQUENCE [LARGE SCALE GENOMIC DNA]</scope>
    <source>
        <strain evidence="1">PR1</strain>
    </source>
</reference>
<proteinExistence type="predicted"/>
<protein>
    <submittedName>
        <fullName evidence="1">Uncharacterized protein</fullName>
    </submittedName>
</protein>
<organism evidence="1 2">
    <name type="scientific">Candidatus Terasakiella magnetica</name>
    <dbReference type="NCBI Taxonomy" id="1867952"/>
    <lineage>
        <taxon>Bacteria</taxon>
        <taxon>Pseudomonadati</taxon>
        <taxon>Pseudomonadota</taxon>
        <taxon>Alphaproteobacteria</taxon>
        <taxon>Rhodospirillales</taxon>
        <taxon>Terasakiellaceae</taxon>
        <taxon>Terasakiella</taxon>
    </lineage>
</organism>
<evidence type="ECO:0000313" key="1">
    <source>
        <dbReference type="EMBL" id="SCA56727.1"/>
    </source>
</evidence>
<name>A0A1C3RHG6_9PROT</name>
<dbReference type="STRING" id="1867952.MTBPR1_30097"/>
<gene>
    <name evidence="1" type="ORF">MTBPR1_30097</name>
</gene>